<keyword evidence="2" id="KW-1185">Reference proteome</keyword>
<reference evidence="2" key="1">
    <citation type="submission" date="2016-06" db="EMBL/GenBank/DDBJ databases">
        <title>Parallel loss of symbiosis genes in relatives of nitrogen-fixing non-legume Parasponia.</title>
        <authorList>
            <person name="Van Velzen R."/>
            <person name="Holmer R."/>
            <person name="Bu F."/>
            <person name="Rutten L."/>
            <person name="Van Zeijl A."/>
            <person name="Liu W."/>
            <person name="Santuari L."/>
            <person name="Cao Q."/>
            <person name="Sharma T."/>
            <person name="Shen D."/>
            <person name="Roswanjaya Y."/>
            <person name="Wardhani T."/>
            <person name="Kalhor M.S."/>
            <person name="Jansen J."/>
            <person name="Van den Hoogen J."/>
            <person name="Gungor B."/>
            <person name="Hartog M."/>
            <person name="Hontelez J."/>
            <person name="Verver J."/>
            <person name="Yang W.-C."/>
            <person name="Schijlen E."/>
            <person name="Repin R."/>
            <person name="Schilthuizen M."/>
            <person name="Schranz E."/>
            <person name="Heidstra R."/>
            <person name="Miyata K."/>
            <person name="Fedorova E."/>
            <person name="Kohlen W."/>
            <person name="Bisseling T."/>
            <person name="Smit S."/>
            <person name="Geurts R."/>
        </authorList>
    </citation>
    <scope>NUCLEOTIDE SEQUENCE [LARGE SCALE GENOMIC DNA]</scope>
    <source>
        <strain evidence="2">cv. WU1-14</strain>
    </source>
</reference>
<dbReference type="AlphaFoldDB" id="A0A2P5E534"/>
<evidence type="ECO:0000313" key="1">
    <source>
        <dbReference type="EMBL" id="PON80657.1"/>
    </source>
</evidence>
<dbReference type="EMBL" id="JXTB01000001">
    <property type="protein sequence ID" value="PON80657.1"/>
    <property type="molecule type" value="Genomic_DNA"/>
</dbReference>
<evidence type="ECO:0000313" key="2">
    <source>
        <dbReference type="Proteomes" id="UP000237105"/>
    </source>
</evidence>
<dbReference type="Proteomes" id="UP000237105">
    <property type="component" value="Unassembled WGS sequence"/>
</dbReference>
<sequence length="25" mass="3222">MIEWSERWLRDLRNFSTYPILLRIL</sequence>
<comment type="caution">
    <text evidence="1">The sequence shown here is derived from an EMBL/GenBank/DDBJ whole genome shotgun (WGS) entry which is preliminary data.</text>
</comment>
<accession>A0A2P5E534</accession>
<protein>
    <submittedName>
        <fullName evidence="1">Uncharacterized protein</fullName>
    </submittedName>
</protein>
<name>A0A2P5E534_PARAD</name>
<proteinExistence type="predicted"/>
<organism evidence="1 2">
    <name type="scientific">Parasponia andersonii</name>
    <name type="common">Sponia andersonii</name>
    <dbReference type="NCBI Taxonomy" id="3476"/>
    <lineage>
        <taxon>Eukaryota</taxon>
        <taxon>Viridiplantae</taxon>
        <taxon>Streptophyta</taxon>
        <taxon>Embryophyta</taxon>
        <taxon>Tracheophyta</taxon>
        <taxon>Spermatophyta</taxon>
        <taxon>Magnoliopsida</taxon>
        <taxon>eudicotyledons</taxon>
        <taxon>Gunneridae</taxon>
        <taxon>Pentapetalae</taxon>
        <taxon>rosids</taxon>
        <taxon>fabids</taxon>
        <taxon>Rosales</taxon>
        <taxon>Cannabaceae</taxon>
        <taxon>Parasponia</taxon>
    </lineage>
</organism>
<gene>
    <name evidence="1" type="ORF">PanWU01x14_002130</name>
</gene>